<dbReference type="InterPro" id="IPR001611">
    <property type="entry name" value="Leu-rich_rpt"/>
</dbReference>
<feature type="compositionally biased region" description="Polar residues" evidence="3">
    <location>
        <begin position="1"/>
        <end position="10"/>
    </location>
</feature>
<comment type="caution">
    <text evidence="5">The sequence shown here is derived from an EMBL/GenBank/DDBJ whole genome shotgun (WGS) entry which is preliminary data.</text>
</comment>
<dbReference type="Gene3D" id="3.80.10.10">
    <property type="entry name" value="Ribonuclease Inhibitor"/>
    <property type="match status" value="1"/>
</dbReference>
<feature type="compositionally biased region" description="Polar residues" evidence="3">
    <location>
        <begin position="183"/>
        <end position="192"/>
    </location>
</feature>
<feature type="compositionally biased region" description="Polar residues" evidence="3">
    <location>
        <begin position="147"/>
        <end position="159"/>
    </location>
</feature>
<evidence type="ECO:0000256" key="4">
    <source>
        <dbReference type="SAM" id="Phobius"/>
    </source>
</evidence>
<dbReference type="InterPro" id="IPR032675">
    <property type="entry name" value="LRR_dom_sf"/>
</dbReference>
<keyword evidence="1" id="KW-0433">Leucine-rich repeat</keyword>
<dbReference type="EMBL" id="CAICTM010000681">
    <property type="protein sequence ID" value="CAB9514900.1"/>
    <property type="molecule type" value="Genomic_DNA"/>
</dbReference>
<feature type="region of interest" description="Disordered" evidence="3">
    <location>
        <begin position="1"/>
        <end position="61"/>
    </location>
</feature>
<feature type="compositionally biased region" description="Basic and acidic residues" evidence="3">
    <location>
        <begin position="160"/>
        <end position="177"/>
    </location>
</feature>
<evidence type="ECO:0000256" key="1">
    <source>
        <dbReference type="ARBA" id="ARBA00022614"/>
    </source>
</evidence>
<feature type="transmembrane region" description="Helical" evidence="4">
    <location>
        <begin position="254"/>
        <end position="277"/>
    </location>
</feature>
<organism evidence="5 6">
    <name type="scientific">Seminavis robusta</name>
    <dbReference type="NCBI Taxonomy" id="568900"/>
    <lineage>
        <taxon>Eukaryota</taxon>
        <taxon>Sar</taxon>
        <taxon>Stramenopiles</taxon>
        <taxon>Ochrophyta</taxon>
        <taxon>Bacillariophyta</taxon>
        <taxon>Bacillariophyceae</taxon>
        <taxon>Bacillariophycidae</taxon>
        <taxon>Naviculales</taxon>
        <taxon>Naviculaceae</taxon>
        <taxon>Seminavis</taxon>
    </lineage>
</organism>
<feature type="region of interest" description="Disordered" evidence="3">
    <location>
        <begin position="137"/>
        <end position="250"/>
    </location>
</feature>
<reference evidence="5" key="1">
    <citation type="submission" date="2020-06" db="EMBL/GenBank/DDBJ databases">
        <authorList>
            <consortium name="Plant Systems Biology data submission"/>
        </authorList>
    </citation>
    <scope>NUCLEOTIDE SEQUENCE</scope>
    <source>
        <strain evidence="5">D6</strain>
    </source>
</reference>
<gene>
    <name evidence="5" type="ORF">SEMRO_682_G186480.1</name>
</gene>
<evidence type="ECO:0000256" key="2">
    <source>
        <dbReference type="ARBA" id="ARBA00022737"/>
    </source>
</evidence>
<protein>
    <submittedName>
        <fullName evidence="5">Leucine Rich Repeat</fullName>
    </submittedName>
</protein>
<dbReference type="AlphaFoldDB" id="A0A9N8HJS1"/>
<accession>A0A9N8HJS1</accession>
<sequence length="572" mass="63774">MPCWYQTDTPTKPYYHIPTMASDERHNSNSSRRERVPSAVSQPRHRDYSRRDDHDDDGDNEGIQLADLQQIIEDRNQNPSNVPLGRQALEDLKNKGNLDSSQQSQQDVQEEEDGLYNTAADDHFLMQLATIRSHGHPTTDYVIPKDTGSSTAKQPLQTERPTRRQLDTPDVVYDNRGRPTKPPTTISANSQIPGAYPGLPGAMDVRPFVMNNSGDNNVDDASGEDSGSNRTSQVEGGEGDHAEDHTSTPRNNMALGVSMIVIVIVISLAIAIPTAILTGDGNPTSETDQSGTDSYLVPNITNRTIAAMQDPTTSQHLAYNWISKDPFWDSYQDWRKIQRFGMSCLYYACMRHLFSRFKTKANALQGAWVTYHVDECSRHQSVFFQGECDTEGHYRRMSVEGYDHGEGKVGIPPEVFHLSRLEYISFLHVNLENENSMDHFLPVGSMMPFQETALQALRISNCKLSVILPTSLGQMTSLTLLDLSSNKLQSTVPTELGLLTRLETLLLQDNELSGTLPEELLELPSLKVLHVGALQIPDSFCEKKSLWDNLTITTNLCNNHNSCCCSQGIGEC</sequence>
<dbReference type="SUPFAM" id="SSF52058">
    <property type="entry name" value="L domain-like"/>
    <property type="match status" value="1"/>
</dbReference>
<feature type="compositionally biased region" description="Basic and acidic residues" evidence="3">
    <location>
        <begin position="22"/>
        <end position="36"/>
    </location>
</feature>
<keyword evidence="4" id="KW-0812">Transmembrane</keyword>
<keyword evidence="4" id="KW-0472">Membrane</keyword>
<feature type="compositionally biased region" description="Polar residues" evidence="3">
    <location>
        <begin position="225"/>
        <end position="234"/>
    </location>
</feature>
<dbReference type="Proteomes" id="UP001153069">
    <property type="component" value="Unassembled WGS sequence"/>
</dbReference>
<name>A0A9N8HJS1_9STRA</name>
<evidence type="ECO:0000313" key="6">
    <source>
        <dbReference type="Proteomes" id="UP001153069"/>
    </source>
</evidence>
<dbReference type="OrthoDB" id="1055097at2759"/>
<keyword evidence="6" id="KW-1185">Reference proteome</keyword>
<feature type="compositionally biased region" description="Basic and acidic residues" evidence="3">
    <location>
        <begin position="238"/>
        <end position="247"/>
    </location>
</feature>
<keyword evidence="4" id="KW-1133">Transmembrane helix</keyword>
<dbReference type="InterPro" id="IPR052595">
    <property type="entry name" value="LRRC69/RLP"/>
</dbReference>
<proteinExistence type="predicted"/>
<feature type="compositionally biased region" description="Basic and acidic residues" evidence="3">
    <location>
        <begin position="44"/>
        <end position="53"/>
    </location>
</feature>
<evidence type="ECO:0000313" key="5">
    <source>
        <dbReference type="EMBL" id="CAB9514900.1"/>
    </source>
</evidence>
<keyword evidence="2" id="KW-0677">Repeat</keyword>
<dbReference type="FunFam" id="3.80.10.10:FF:000041">
    <property type="entry name" value="LRR receptor-like serine/threonine-protein kinase ERECTA"/>
    <property type="match status" value="1"/>
</dbReference>
<dbReference type="Pfam" id="PF13855">
    <property type="entry name" value="LRR_8"/>
    <property type="match status" value="1"/>
</dbReference>
<evidence type="ECO:0000256" key="3">
    <source>
        <dbReference type="SAM" id="MobiDB-lite"/>
    </source>
</evidence>
<dbReference type="PANTHER" id="PTHR48057">
    <property type="entry name" value="LEUCINE-RICH REPEAT SERINE/THREONINE-PROTEIN KINASE 1"/>
    <property type="match status" value="1"/>
</dbReference>